<reference evidence="3 4" key="1">
    <citation type="submission" date="2021-06" db="EMBL/GenBank/DDBJ databases">
        <title>Genome-based taxonomic framework of Microbacterium strains isolated from marine environment, the description of four new species and reclassification of four preexisting species.</title>
        <authorList>
            <person name="Lee S.D."/>
            <person name="Kim S.-M."/>
            <person name="Byeon Y.-S."/>
            <person name="Yang H.L."/>
            <person name="Kim I.S."/>
        </authorList>
    </citation>
    <scope>NUCLEOTIDE SEQUENCE [LARGE SCALE GENOMIC DNA]</scope>
    <source>
        <strain evidence="3 4">KACC 14465</strain>
    </source>
</reference>
<dbReference type="SUPFAM" id="SSF52266">
    <property type="entry name" value="SGNH hydrolase"/>
    <property type="match status" value="1"/>
</dbReference>
<keyword evidence="1" id="KW-1133">Transmembrane helix</keyword>
<accession>A0ABY7XSH1</accession>
<dbReference type="Gene3D" id="3.40.50.1110">
    <property type="entry name" value="SGNH hydrolase"/>
    <property type="match status" value="1"/>
</dbReference>
<keyword evidence="1" id="KW-0472">Membrane</keyword>
<keyword evidence="1" id="KW-0812">Transmembrane</keyword>
<dbReference type="CDD" id="cd01836">
    <property type="entry name" value="FeeA_FeeB_like"/>
    <property type="match status" value="1"/>
</dbReference>
<protein>
    <submittedName>
        <fullName evidence="3">SGNH/GDSL hydrolase family protein</fullName>
    </submittedName>
</protein>
<dbReference type="RefSeq" id="WP_282214032.1">
    <property type="nucleotide sequence ID" value="NZ_BAAAUN010000001.1"/>
</dbReference>
<proteinExistence type="predicted"/>
<sequence>MSRIRVLVFRGLVTGLSVAAVLAGIRLVLTRQAALARERIGKPLGEESLDADRVWRAGLDGDPIDLLILGDSIAAGLGAERRKETLGGRLAKGTARRMRRPVRLHTAAIVGSESPDLPAQLDVLPEGYRPQVAVIVVGGNDVTHRLPPSLSAQHLHETIRRLREVGAEVVVGTCPDLGALRPVPQPLRRLASSMSRRLADIQAETARHAGAEPVDLRRAVGPMFFDEPEAMFSLDRFHPSALGYRRTAEALLPAVCRAAEVAVSSRRPPVQS</sequence>
<organism evidence="3 4">
    <name type="scientific">Microbacterium luteolum</name>
    <name type="common">Aureobacterium luteolum</name>
    <dbReference type="NCBI Taxonomy" id="69367"/>
    <lineage>
        <taxon>Bacteria</taxon>
        <taxon>Bacillati</taxon>
        <taxon>Actinomycetota</taxon>
        <taxon>Actinomycetes</taxon>
        <taxon>Micrococcales</taxon>
        <taxon>Microbacteriaceae</taxon>
        <taxon>Microbacterium</taxon>
    </lineage>
</organism>
<dbReference type="GO" id="GO:0016787">
    <property type="term" value="F:hydrolase activity"/>
    <property type="evidence" value="ECO:0007669"/>
    <property type="project" value="UniProtKB-KW"/>
</dbReference>
<keyword evidence="4" id="KW-1185">Reference proteome</keyword>
<evidence type="ECO:0000259" key="2">
    <source>
        <dbReference type="Pfam" id="PF13472"/>
    </source>
</evidence>
<evidence type="ECO:0000256" key="1">
    <source>
        <dbReference type="SAM" id="Phobius"/>
    </source>
</evidence>
<dbReference type="Proteomes" id="UP001215097">
    <property type="component" value="Chromosome"/>
</dbReference>
<feature type="transmembrane region" description="Helical" evidence="1">
    <location>
        <begin position="7"/>
        <end position="29"/>
    </location>
</feature>
<gene>
    <name evidence="3" type="ORF">KV395_11870</name>
</gene>
<dbReference type="InterPro" id="IPR036514">
    <property type="entry name" value="SGNH_hydro_sf"/>
</dbReference>
<dbReference type="InterPro" id="IPR051532">
    <property type="entry name" value="Ester_Hydrolysis_Enzymes"/>
</dbReference>
<name>A0ABY7XSH1_MICLT</name>
<evidence type="ECO:0000313" key="4">
    <source>
        <dbReference type="Proteomes" id="UP001215097"/>
    </source>
</evidence>
<dbReference type="InterPro" id="IPR013830">
    <property type="entry name" value="SGNH_hydro"/>
</dbReference>
<dbReference type="PANTHER" id="PTHR30383">
    <property type="entry name" value="THIOESTERASE 1/PROTEASE 1/LYSOPHOSPHOLIPASE L1"/>
    <property type="match status" value="1"/>
</dbReference>
<keyword evidence="3" id="KW-0378">Hydrolase</keyword>
<dbReference type="PANTHER" id="PTHR30383:SF5">
    <property type="entry name" value="SGNH HYDROLASE-TYPE ESTERASE DOMAIN-CONTAINING PROTEIN"/>
    <property type="match status" value="1"/>
</dbReference>
<evidence type="ECO:0000313" key="3">
    <source>
        <dbReference type="EMBL" id="WDM43897.1"/>
    </source>
</evidence>
<dbReference type="EMBL" id="CP078075">
    <property type="protein sequence ID" value="WDM43897.1"/>
    <property type="molecule type" value="Genomic_DNA"/>
</dbReference>
<dbReference type="Pfam" id="PF13472">
    <property type="entry name" value="Lipase_GDSL_2"/>
    <property type="match status" value="1"/>
</dbReference>
<feature type="domain" description="SGNH hydrolase-type esterase" evidence="2">
    <location>
        <begin position="68"/>
        <end position="246"/>
    </location>
</feature>